<keyword evidence="7" id="KW-1185">Reference proteome</keyword>
<dbReference type="EMBL" id="BMMX01000009">
    <property type="protein sequence ID" value="GGK91319.1"/>
    <property type="molecule type" value="Genomic_DNA"/>
</dbReference>
<dbReference type="RefSeq" id="WP_189079479.1">
    <property type="nucleotide sequence ID" value="NZ_BMMX01000009.1"/>
</dbReference>
<evidence type="ECO:0000256" key="2">
    <source>
        <dbReference type="SAM" id="MobiDB-lite"/>
    </source>
</evidence>
<feature type="compositionally biased region" description="Low complexity" evidence="2">
    <location>
        <begin position="216"/>
        <end position="227"/>
    </location>
</feature>
<sequence length="316" mass="32697">MTVVRRTAAALAAGGLAAAAGLPGAAPASAHGATTTPLSRTAACAAGGDKAGSAACRAALAANGRPFGDFDNLRVPGVAGKDRQYIRDGHLCSADLPEFAGLDLARTDWPSTTLTAGGKLTVRYRTTIPHEGTFRVYLTRQGYDPAQALSWADLDTDPLITATDPPLRSGAYRMSGTLPAGRTGHHLLYVVWQNSSTPDTYYSCSDLVLRAPEPSPSRTTAASPSPELATDSAVGGPASRSPEPGAVAVPPQTRDPQDTAATQTWLARSAGDDRADLGRQLVAAALVVLCGVTAAMAMLRMRRARAARGPRHFGGR</sequence>
<gene>
    <name evidence="6" type="ORF">GCM10012284_26480</name>
</gene>
<accession>A0A8J3FPA8</accession>
<dbReference type="PANTHER" id="PTHR34823:SF1">
    <property type="entry name" value="CHITIN-BINDING TYPE-4 DOMAIN-CONTAINING PROTEIN"/>
    <property type="match status" value="1"/>
</dbReference>
<dbReference type="InterPro" id="IPR051024">
    <property type="entry name" value="GlcNAc_Chitin_IntDeg"/>
</dbReference>
<dbReference type="SUPFAM" id="SSF81296">
    <property type="entry name" value="E set domains"/>
    <property type="match status" value="1"/>
</dbReference>
<feature type="region of interest" description="Disordered" evidence="2">
    <location>
        <begin position="212"/>
        <end position="261"/>
    </location>
</feature>
<dbReference type="Proteomes" id="UP000656042">
    <property type="component" value="Unassembled WGS sequence"/>
</dbReference>
<keyword evidence="1 4" id="KW-0732">Signal</keyword>
<reference evidence="6" key="2">
    <citation type="submission" date="2020-09" db="EMBL/GenBank/DDBJ databases">
        <authorList>
            <person name="Sun Q."/>
            <person name="Zhou Y."/>
        </authorList>
    </citation>
    <scope>NUCLEOTIDE SEQUENCE</scope>
    <source>
        <strain evidence="6">CGMCC 4.7299</strain>
    </source>
</reference>
<keyword evidence="3" id="KW-1133">Transmembrane helix</keyword>
<dbReference type="Gene3D" id="2.70.50.50">
    <property type="entry name" value="chitin-binding protein cbp21"/>
    <property type="match status" value="1"/>
</dbReference>
<evidence type="ECO:0000256" key="1">
    <source>
        <dbReference type="ARBA" id="ARBA00022729"/>
    </source>
</evidence>
<dbReference type="PROSITE" id="PS51318">
    <property type="entry name" value="TAT"/>
    <property type="match status" value="1"/>
</dbReference>
<evidence type="ECO:0000313" key="7">
    <source>
        <dbReference type="Proteomes" id="UP000656042"/>
    </source>
</evidence>
<evidence type="ECO:0000259" key="5">
    <source>
        <dbReference type="Pfam" id="PF03067"/>
    </source>
</evidence>
<dbReference type="PANTHER" id="PTHR34823">
    <property type="entry name" value="GLCNAC-BINDING PROTEIN A"/>
    <property type="match status" value="1"/>
</dbReference>
<feature type="domain" description="Chitin-binding type-4" evidence="5">
    <location>
        <begin position="31"/>
        <end position="207"/>
    </location>
</feature>
<name>A0A8J3FPA8_9ACTN</name>
<feature type="transmembrane region" description="Helical" evidence="3">
    <location>
        <begin position="281"/>
        <end position="299"/>
    </location>
</feature>
<dbReference type="Pfam" id="PF03067">
    <property type="entry name" value="LPMO_10"/>
    <property type="match status" value="1"/>
</dbReference>
<feature type="chain" id="PRO_5035284196" evidence="4">
    <location>
        <begin position="31"/>
        <end position="316"/>
    </location>
</feature>
<protein>
    <submittedName>
        <fullName evidence="6">Chitin-binding protein</fullName>
    </submittedName>
</protein>
<dbReference type="InterPro" id="IPR004302">
    <property type="entry name" value="Cellulose/chitin-bd_N"/>
</dbReference>
<evidence type="ECO:0000256" key="4">
    <source>
        <dbReference type="SAM" id="SignalP"/>
    </source>
</evidence>
<evidence type="ECO:0000313" key="6">
    <source>
        <dbReference type="EMBL" id="GGK91319.1"/>
    </source>
</evidence>
<keyword evidence="3" id="KW-0472">Membrane</keyword>
<comment type="caution">
    <text evidence="6">The sequence shown here is derived from an EMBL/GenBank/DDBJ whole genome shotgun (WGS) entry which is preliminary data.</text>
</comment>
<reference evidence="6" key="1">
    <citation type="journal article" date="2014" name="Int. J. Syst. Evol. Microbiol.">
        <title>Complete genome sequence of Corynebacterium casei LMG S-19264T (=DSM 44701T), isolated from a smear-ripened cheese.</title>
        <authorList>
            <consortium name="US DOE Joint Genome Institute (JGI-PGF)"/>
            <person name="Walter F."/>
            <person name="Albersmeier A."/>
            <person name="Kalinowski J."/>
            <person name="Ruckert C."/>
        </authorList>
    </citation>
    <scope>NUCLEOTIDE SEQUENCE</scope>
    <source>
        <strain evidence="6">CGMCC 4.7299</strain>
    </source>
</reference>
<dbReference type="AlphaFoldDB" id="A0A8J3FPA8"/>
<proteinExistence type="predicted"/>
<dbReference type="CDD" id="cd21177">
    <property type="entry name" value="LPMO_AA10"/>
    <property type="match status" value="1"/>
</dbReference>
<evidence type="ECO:0000256" key="3">
    <source>
        <dbReference type="SAM" id="Phobius"/>
    </source>
</evidence>
<keyword evidence="3" id="KW-0812">Transmembrane</keyword>
<feature type="signal peptide" evidence="4">
    <location>
        <begin position="1"/>
        <end position="30"/>
    </location>
</feature>
<organism evidence="6 7">
    <name type="scientific">Mangrovihabitans endophyticus</name>
    <dbReference type="NCBI Taxonomy" id="1751298"/>
    <lineage>
        <taxon>Bacteria</taxon>
        <taxon>Bacillati</taxon>
        <taxon>Actinomycetota</taxon>
        <taxon>Actinomycetes</taxon>
        <taxon>Micromonosporales</taxon>
        <taxon>Micromonosporaceae</taxon>
        <taxon>Mangrovihabitans</taxon>
    </lineage>
</organism>
<dbReference type="InterPro" id="IPR006311">
    <property type="entry name" value="TAT_signal"/>
</dbReference>
<dbReference type="InterPro" id="IPR014756">
    <property type="entry name" value="Ig_E-set"/>
</dbReference>